<dbReference type="Proteomes" id="UP000283269">
    <property type="component" value="Unassembled WGS sequence"/>
</dbReference>
<name>A0A409W972_PSICY</name>
<feature type="non-terminal residue" evidence="1">
    <location>
        <position position="171"/>
    </location>
</feature>
<sequence length="171" mass="19129">MSSNTSLQEIQAAFSSFSQLPYCSGTVPLTATTSTLFYTTNGKAELIDFTKPTDSQLSVLSDSCQQATFGVNQKDVLDESYRKAGKLDATDFALNFSPFTCGIIDTIRDTLLTYQNDDRSIHAEMYKLNVYGMYFRNFFPSKWELMSFEGPGSFFKAHIDTPRGETMFGSL</sequence>
<dbReference type="OrthoDB" id="27483at2759"/>
<evidence type="ECO:0000313" key="2">
    <source>
        <dbReference type="Proteomes" id="UP000283269"/>
    </source>
</evidence>
<organism evidence="1 2">
    <name type="scientific">Psilocybe cyanescens</name>
    <dbReference type="NCBI Taxonomy" id="93625"/>
    <lineage>
        <taxon>Eukaryota</taxon>
        <taxon>Fungi</taxon>
        <taxon>Dikarya</taxon>
        <taxon>Basidiomycota</taxon>
        <taxon>Agaricomycotina</taxon>
        <taxon>Agaricomycetes</taxon>
        <taxon>Agaricomycetidae</taxon>
        <taxon>Agaricales</taxon>
        <taxon>Agaricineae</taxon>
        <taxon>Strophariaceae</taxon>
        <taxon>Psilocybe</taxon>
    </lineage>
</organism>
<gene>
    <name evidence="1" type="ORF">CVT25_008307</name>
</gene>
<dbReference type="AlphaFoldDB" id="A0A409W972"/>
<proteinExistence type="predicted"/>
<dbReference type="InParanoid" id="A0A409W972"/>
<reference evidence="1 2" key="1">
    <citation type="journal article" date="2018" name="Evol. Lett.">
        <title>Horizontal gene cluster transfer increased hallucinogenic mushroom diversity.</title>
        <authorList>
            <person name="Reynolds H.T."/>
            <person name="Vijayakumar V."/>
            <person name="Gluck-Thaler E."/>
            <person name="Korotkin H.B."/>
            <person name="Matheny P.B."/>
            <person name="Slot J.C."/>
        </authorList>
    </citation>
    <scope>NUCLEOTIDE SEQUENCE [LARGE SCALE GENOMIC DNA]</scope>
    <source>
        <strain evidence="1 2">2631</strain>
    </source>
</reference>
<protein>
    <submittedName>
        <fullName evidence="1">Uncharacterized protein</fullName>
    </submittedName>
</protein>
<accession>A0A409W972</accession>
<keyword evidence="2" id="KW-1185">Reference proteome</keyword>
<evidence type="ECO:0000313" key="1">
    <source>
        <dbReference type="EMBL" id="PPQ75052.1"/>
    </source>
</evidence>
<dbReference type="EMBL" id="NHYD01003649">
    <property type="protein sequence ID" value="PPQ75052.1"/>
    <property type="molecule type" value="Genomic_DNA"/>
</dbReference>
<comment type="caution">
    <text evidence="1">The sequence shown here is derived from an EMBL/GenBank/DDBJ whole genome shotgun (WGS) entry which is preliminary data.</text>
</comment>